<evidence type="ECO:0000313" key="1">
    <source>
        <dbReference type="EMBL" id="SOS74874.1"/>
    </source>
</evidence>
<name>A0A2H1YH90_9FLAO</name>
<dbReference type="RefSeq" id="WP_101917426.1">
    <property type="nucleotide sequence ID" value="NZ_OENF01000034.1"/>
</dbReference>
<accession>A0A2H1YH90</accession>
<gene>
    <name evidence="1" type="ORF">TNO020_40093</name>
</gene>
<dbReference type="EMBL" id="OENF01000034">
    <property type="protein sequence ID" value="SOS74874.1"/>
    <property type="molecule type" value="Genomic_DNA"/>
</dbReference>
<dbReference type="Proteomes" id="UP000234211">
    <property type="component" value="Unassembled WGS sequence"/>
</dbReference>
<reference evidence="2" key="1">
    <citation type="submission" date="2017-11" db="EMBL/GenBank/DDBJ databases">
        <authorList>
            <person name="Duchaud E."/>
        </authorList>
    </citation>
    <scope>NUCLEOTIDE SEQUENCE [LARGE SCALE GENOMIC DNA]</scope>
    <source>
        <strain evidence="2">Tenacibaculum sp. TNO020</strain>
    </source>
</reference>
<proteinExistence type="predicted"/>
<organism evidence="1 2">
    <name type="scientific">Tenacibaculum piscium</name>
    <dbReference type="NCBI Taxonomy" id="1458515"/>
    <lineage>
        <taxon>Bacteria</taxon>
        <taxon>Pseudomonadati</taxon>
        <taxon>Bacteroidota</taxon>
        <taxon>Flavobacteriia</taxon>
        <taxon>Flavobacteriales</taxon>
        <taxon>Flavobacteriaceae</taxon>
        <taxon>Tenacibaculum</taxon>
    </lineage>
</organism>
<evidence type="ECO:0000313" key="2">
    <source>
        <dbReference type="Proteomes" id="UP000234211"/>
    </source>
</evidence>
<dbReference type="AlphaFoldDB" id="A0A2H1YH90"/>
<dbReference type="OrthoDB" id="1451383at2"/>
<sequence length="155" mass="18380">MKPDEMIEELHSKFSISSLEYPVFEQSNRRTSDIEELTESELKALYYLFFPSEKPITIEEELQRMQTQQELKRLRSIILNDAQNIGLYKPDDWQKFNVFMKNKSVLKKPLNSYEICEFPALILQFKSMRHKFKNNKTKVGSSAWYTFIGIKPSVN</sequence>
<protein>
    <submittedName>
        <fullName evidence="1">Uncharacterized protein</fullName>
    </submittedName>
</protein>
<keyword evidence="2" id="KW-1185">Reference proteome</keyword>